<gene>
    <name evidence="1" type="ORF">PsorP6_015195</name>
</gene>
<protein>
    <submittedName>
        <fullName evidence="1">Uncharacterized protein</fullName>
    </submittedName>
</protein>
<proteinExistence type="predicted"/>
<dbReference type="EMBL" id="CM047586">
    <property type="protein sequence ID" value="KAI9909094.1"/>
    <property type="molecule type" value="Genomic_DNA"/>
</dbReference>
<comment type="caution">
    <text evidence="1">The sequence shown here is derived from an EMBL/GenBank/DDBJ whole genome shotgun (WGS) entry which is preliminary data.</text>
</comment>
<dbReference type="Proteomes" id="UP001163321">
    <property type="component" value="Chromosome 7"/>
</dbReference>
<sequence length="84" mass="9731">MTHDTRQRLQQEGGTREDAINDALLLLDERLALANKSLRDFPDMPIPVQTTGFIRRNAQPRAERAYDRLALQAQDDRDMPRLNE</sequence>
<organism evidence="1 2">
    <name type="scientific">Peronosclerospora sorghi</name>
    <dbReference type="NCBI Taxonomy" id="230839"/>
    <lineage>
        <taxon>Eukaryota</taxon>
        <taxon>Sar</taxon>
        <taxon>Stramenopiles</taxon>
        <taxon>Oomycota</taxon>
        <taxon>Peronosporomycetes</taxon>
        <taxon>Peronosporales</taxon>
        <taxon>Peronosporaceae</taxon>
        <taxon>Peronosclerospora</taxon>
    </lineage>
</organism>
<evidence type="ECO:0000313" key="2">
    <source>
        <dbReference type="Proteomes" id="UP001163321"/>
    </source>
</evidence>
<name>A0ACC0VT48_9STRA</name>
<accession>A0ACC0VT48</accession>
<evidence type="ECO:0000313" key="1">
    <source>
        <dbReference type="EMBL" id="KAI9909094.1"/>
    </source>
</evidence>
<reference evidence="1 2" key="1">
    <citation type="journal article" date="2022" name="bioRxiv">
        <title>The genome of the oomycete Peronosclerospora sorghi, a cosmopolitan pathogen of maize and sorghum, is inflated with dispersed pseudogenes.</title>
        <authorList>
            <person name="Fletcher K."/>
            <person name="Martin F."/>
            <person name="Isakeit T."/>
            <person name="Cavanaugh K."/>
            <person name="Magill C."/>
            <person name="Michelmore R."/>
        </authorList>
    </citation>
    <scope>NUCLEOTIDE SEQUENCE [LARGE SCALE GENOMIC DNA]</scope>
    <source>
        <strain evidence="1">P6</strain>
    </source>
</reference>
<keyword evidence="2" id="KW-1185">Reference proteome</keyword>